<dbReference type="GO" id="GO:0050661">
    <property type="term" value="F:NADP binding"/>
    <property type="evidence" value="ECO:0007669"/>
    <property type="project" value="InterPro"/>
</dbReference>
<keyword evidence="4 8" id="KW-0521">NADP</keyword>
<dbReference type="PANTHER" id="PTHR21089">
    <property type="entry name" value="SHIKIMATE DEHYDROGENASE"/>
    <property type="match status" value="1"/>
</dbReference>
<feature type="domain" description="Shikimate dehydrogenase substrate binding N-terminal" evidence="10">
    <location>
        <begin position="7"/>
        <end position="89"/>
    </location>
</feature>
<feature type="binding site" evidence="8">
    <location>
        <position position="103"/>
    </location>
    <ligand>
        <name>shikimate</name>
        <dbReference type="ChEBI" id="CHEBI:36208"/>
    </ligand>
</feature>
<dbReference type="RefSeq" id="WP_109821783.1">
    <property type="nucleotide sequence ID" value="NZ_QGKL01000009.1"/>
</dbReference>
<reference evidence="12 13" key="1">
    <citation type="submission" date="2018-05" db="EMBL/GenBank/DDBJ databases">
        <title>Leucothrix arctica sp. nov., isolated from Arctic seawater.</title>
        <authorList>
            <person name="Choi A."/>
            <person name="Baek K."/>
        </authorList>
    </citation>
    <scope>NUCLEOTIDE SEQUENCE [LARGE SCALE GENOMIC DNA]</scope>
    <source>
        <strain evidence="12 13">IMCC9719</strain>
    </source>
</reference>
<dbReference type="GO" id="GO:0009423">
    <property type="term" value="P:chorismate biosynthetic process"/>
    <property type="evidence" value="ECO:0007669"/>
    <property type="project" value="UniProtKB-UniRule"/>
</dbReference>
<feature type="domain" description="SDH C-terminal" evidence="11">
    <location>
        <begin position="241"/>
        <end position="271"/>
    </location>
</feature>
<evidence type="ECO:0000313" key="13">
    <source>
        <dbReference type="Proteomes" id="UP000245506"/>
    </source>
</evidence>
<dbReference type="Proteomes" id="UP000245506">
    <property type="component" value="Unassembled WGS sequence"/>
</dbReference>
<evidence type="ECO:0000259" key="9">
    <source>
        <dbReference type="Pfam" id="PF01488"/>
    </source>
</evidence>
<feature type="binding site" evidence="8">
    <location>
        <position position="62"/>
    </location>
    <ligand>
        <name>shikimate</name>
        <dbReference type="ChEBI" id="CHEBI:36208"/>
    </ligand>
</feature>
<sequence>MTDQYAVIGHPIQHSKSPWIHTEFAKQCGEALEYSLLESPIDGFESTVKQFIRDGGKGLNVTMPFKQEAWNMADQLSEYAKLSGAVNTLTFNADGSIHGDNTDGPGLVYDLTENQQTSLEGKRILLLGAGGAVRGVIRPFLDQKPSHVHIVNRTASKAEDLAQLFAQYGDISGGGYDDLSEQGAFDVIVNGTASSITGDLPPIPKSVLAENCHAYDMMYGAEPTVFERWCSENGAGSVSGGLGMLVEQAAVSFNIWRSKKPDTAPVLDALMKSL</sequence>
<keyword evidence="6 8" id="KW-0057">Aromatic amino acid biosynthesis</keyword>
<dbReference type="NCBIfam" id="TIGR00507">
    <property type="entry name" value="aroE"/>
    <property type="match status" value="1"/>
</dbReference>
<feature type="binding site" evidence="8">
    <location>
        <position position="248"/>
    </location>
    <ligand>
        <name>shikimate</name>
        <dbReference type="ChEBI" id="CHEBI:36208"/>
    </ligand>
</feature>
<dbReference type="HAMAP" id="MF_00222">
    <property type="entry name" value="Shikimate_DH_AroE"/>
    <property type="match status" value="1"/>
</dbReference>
<dbReference type="InterPro" id="IPR036291">
    <property type="entry name" value="NAD(P)-bd_dom_sf"/>
</dbReference>
<dbReference type="PANTHER" id="PTHR21089:SF1">
    <property type="entry name" value="BIFUNCTIONAL 3-DEHYDROQUINATE DEHYDRATASE_SHIKIMATE DEHYDROGENASE, CHLOROPLASTIC"/>
    <property type="match status" value="1"/>
</dbReference>
<organism evidence="12 13">
    <name type="scientific">Leucothrix arctica</name>
    <dbReference type="NCBI Taxonomy" id="1481894"/>
    <lineage>
        <taxon>Bacteria</taxon>
        <taxon>Pseudomonadati</taxon>
        <taxon>Pseudomonadota</taxon>
        <taxon>Gammaproteobacteria</taxon>
        <taxon>Thiotrichales</taxon>
        <taxon>Thiotrichaceae</taxon>
        <taxon>Leucothrix</taxon>
    </lineage>
</organism>
<dbReference type="EMBL" id="QGKL01000009">
    <property type="protein sequence ID" value="PWQ98977.1"/>
    <property type="molecule type" value="Genomic_DNA"/>
</dbReference>
<comment type="subunit">
    <text evidence="8">Homodimer.</text>
</comment>
<evidence type="ECO:0000256" key="5">
    <source>
        <dbReference type="ARBA" id="ARBA00023002"/>
    </source>
</evidence>
<comment type="caution">
    <text evidence="12">The sequence shown here is derived from an EMBL/GenBank/DDBJ whole genome shotgun (WGS) entry which is preliminary data.</text>
</comment>
<name>A0A317CLA8_9GAMM</name>
<dbReference type="InterPro" id="IPR013708">
    <property type="entry name" value="Shikimate_DH-bd_N"/>
</dbReference>
<gene>
    <name evidence="8" type="primary">aroE</name>
    <name evidence="12" type="ORF">DKT75_02130</name>
</gene>
<evidence type="ECO:0000313" key="12">
    <source>
        <dbReference type="EMBL" id="PWQ98977.1"/>
    </source>
</evidence>
<keyword evidence="13" id="KW-1185">Reference proteome</keyword>
<dbReference type="GO" id="GO:0009073">
    <property type="term" value="P:aromatic amino acid family biosynthetic process"/>
    <property type="evidence" value="ECO:0007669"/>
    <property type="project" value="UniProtKB-KW"/>
</dbReference>
<dbReference type="InterPro" id="IPR011342">
    <property type="entry name" value="Shikimate_DH"/>
</dbReference>
<dbReference type="NCBIfam" id="NF001310">
    <property type="entry name" value="PRK00258.1-2"/>
    <property type="match status" value="1"/>
</dbReference>
<dbReference type="Gene3D" id="3.40.50.720">
    <property type="entry name" value="NAD(P)-binding Rossmann-like Domain"/>
    <property type="match status" value="1"/>
</dbReference>
<evidence type="ECO:0000259" key="11">
    <source>
        <dbReference type="Pfam" id="PF18317"/>
    </source>
</evidence>
<dbReference type="EC" id="1.1.1.25" evidence="2 8"/>
<proteinExistence type="inferred from homology"/>
<feature type="binding site" evidence="8">
    <location>
        <begin position="152"/>
        <end position="157"/>
    </location>
    <ligand>
        <name>NADP(+)</name>
        <dbReference type="ChEBI" id="CHEBI:58349"/>
    </ligand>
</feature>
<dbReference type="AlphaFoldDB" id="A0A317CLA8"/>
<dbReference type="InterPro" id="IPR006151">
    <property type="entry name" value="Shikm_DH/Glu-tRNA_Rdtase"/>
</dbReference>
<evidence type="ECO:0000259" key="10">
    <source>
        <dbReference type="Pfam" id="PF08501"/>
    </source>
</evidence>
<dbReference type="InterPro" id="IPR041121">
    <property type="entry name" value="SDH_C"/>
</dbReference>
<evidence type="ECO:0000256" key="3">
    <source>
        <dbReference type="ARBA" id="ARBA00022605"/>
    </source>
</evidence>
<comment type="function">
    <text evidence="8">Involved in the biosynthesis of the chorismate, which leads to the biosynthesis of aromatic amino acids. Catalyzes the reversible NADPH linked reduction of 3-dehydroshikimate (DHSA) to yield shikimate (SA).</text>
</comment>
<dbReference type="Pfam" id="PF01488">
    <property type="entry name" value="Shikimate_DH"/>
    <property type="match status" value="1"/>
</dbReference>
<feature type="binding site" evidence="8">
    <location>
        <begin position="128"/>
        <end position="132"/>
    </location>
    <ligand>
        <name>NADP(+)</name>
        <dbReference type="ChEBI" id="CHEBI:58349"/>
    </ligand>
</feature>
<evidence type="ECO:0000256" key="1">
    <source>
        <dbReference type="ARBA" id="ARBA00004871"/>
    </source>
</evidence>
<keyword evidence="5 8" id="KW-0560">Oxidoreductase</keyword>
<dbReference type="UniPathway" id="UPA00053">
    <property type="reaction ID" value="UER00087"/>
</dbReference>
<comment type="pathway">
    <text evidence="1 8">Metabolic intermediate biosynthesis; chorismate biosynthesis; chorismate from D-erythrose 4-phosphate and phosphoenolpyruvate: step 4/7.</text>
</comment>
<dbReference type="GO" id="GO:0005829">
    <property type="term" value="C:cytosol"/>
    <property type="evidence" value="ECO:0007669"/>
    <property type="project" value="TreeGrafter"/>
</dbReference>
<dbReference type="Pfam" id="PF18317">
    <property type="entry name" value="SDH_C"/>
    <property type="match status" value="1"/>
</dbReference>
<evidence type="ECO:0000256" key="8">
    <source>
        <dbReference type="HAMAP-Rule" id="MF_00222"/>
    </source>
</evidence>
<feature type="binding site" evidence="8">
    <location>
        <position position="87"/>
    </location>
    <ligand>
        <name>shikimate</name>
        <dbReference type="ChEBI" id="CHEBI:36208"/>
    </ligand>
</feature>
<dbReference type="SUPFAM" id="SSF53223">
    <property type="entry name" value="Aminoacid dehydrogenase-like, N-terminal domain"/>
    <property type="match status" value="1"/>
</dbReference>
<dbReference type="Gene3D" id="3.40.50.10860">
    <property type="entry name" value="Leucine Dehydrogenase, chain A, domain 1"/>
    <property type="match status" value="1"/>
</dbReference>
<evidence type="ECO:0000256" key="6">
    <source>
        <dbReference type="ARBA" id="ARBA00023141"/>
    </source>
</evidence>
<dbReference type="InterPro" id="IPR046346">
    <property type="entry name" value="Aminoacid_DH-like_N_sf"/>
</dbReference>
<feature type="active site" description="Proton acceptor" evidence="8">
    <location>
        <position position="66"/>
    </location>
</feature>
<comment type="catalytic activity">
    <reaction evidence="7 8">
        <text>shikimate + NADP(+) = 3-dehydroshikimate + NADPH + H(+)</text>
        <dbReference type="Rhea" id="RHEA:17737"/>
        <dbReference type="ChEBI" id="CHEBI:15378"/>
        <dbReference type="ChEBI" id="CHEBI:16630"/>
        <dbReference type="ChEBI" id="CHEBI:36208"/>
        <dbReference type="ChEBI" id="CHEBI:57783"/>
        <dbReference type="ChEBI" id="CHEBI:58349"/>
        <dbReference type="EC" id="1.1.1.25"/>
    </reaction>
</comment>
<feature type="binding site" evidence="8">
    <location>
        <position position="78"/>
    </location>
    <ligand>
        <name>NADP(+)</name>
        <dbReference type="ChEBI" id="CHEBI:58349"/>
    </ligand>
</feature>
<comment type="similarity">
    <text evidence="8">Belongs to the shikimate dehydrogenase family.</text>
</comment>
<dbReference type="GO" id="GO:0004764">
    <property type="term" value="F:shikimate 3-dehydrogenase (NADP+) activity"/>
    <property type="evidence" value="ECO:0007669"/>
    <property type="project" value="UniProtKB-UniRule"/>
</dbReference>
<keyword evidence="3 8" id="KW-0028">Amino-acid biosynthesis</keyword>
<dbReference type="SUPFAM" id="SSF51735">
    <property type="entry name" value="NAD(P)-binding Rossmann-fold domains"/>
    <property type="match status" value="1"/>
</dbReference>
<dbReference type="InterPro" id="IPR022893">
    <property type="entry name" value="Shikimate_DH_fam"/>
</dbReference>
<dbReference type="CDD" id="cd01065">
    <property type="entry name" value="NAD_bind_Shikimate_DH"/>
    <property type="match status" value="1"/>
</dbReference>
<dbReference type="FunFam" id="3.40.50.10860:FF:000006">
    <property type="entry name" value="Shikimate dehydrogenase (NADP(+))"/>
    <property type="match status" value="1"/>
</dbReference>
<dbReference type="GO" id="GO:0019632">
    <property type="term" value="P:shikimate metabolic process"/>
    <property type="evidence" value="ECO:0007669"/>
    <property type="project" value="InterPro"/>
</dbReference>
<evidence type="ECO:0000256" key="4">
    <source>
        <dbReference type="ARBA" id="ARBA00022857"/>
    </source>
</evidence>
<dbReference type="GO" id="GO:0008652">
    <property type="term" value="P:amino acid biosynthetic process"/>
    <property type="evidence" value="ECO:0007669"/>
    <property type="project" value="UniProtKB-KW"/>
</dbReference>
<feature type="domain" description="Quinate/shikimate 5-dehydrogenase/glutamyl-tRNA reductase" evidence="9">
    <location>
        <begin position="111"/>
        <end position="194"/>
    </location>
</feature>
<dbReference type="OrthoDB" id="9776868at2"/>
<accession>A0A317CLA8</accession>
<feature type="binding site" evidence="8">
    <location>
        <begin position="15"/>
        <end position="17"/>
    </location>
    <ligand>
        <name>shikimate</name>
        <dbReference type="ChEBI" id="CHEBI:36208"/>
    </ligand>
</feature>
<evidence type="ECO:0000256" key="7">
    <source>
        <dbReference type="ARBA" id="ARBA00049442"/>
    </source>
</evidence>
<dbReference type="FunFam" id="3.40.50.720:FF:000104">
    <property type="entry name" value="Shikimate dehydrogenase (NADP(+))"/>
    <property type="match status" value="1"/>
</dbReference>
<protein>
    <recommendedName>
        <fullName evidence="2 8">Shikimate dehydrogenase (NADP(+))</fullName>
        <shortName evidence="8">SDH</shortName>
        <ecNumber evidence="2 8">1.1.1.25</ecNumber>
    </recommendedName>
</protein>
<feature type="binding site" evidence="8">
    <location>
        <position position="219"/>
    </location>
    <ligand>
        <name>shikimate</name>
        <dbReference type="ChEBI" id="CHEBI:36208"/>
    </ligand>
</feature>
<feature type="binding site" evidence="8">
    <location>
        <position position="241"/>
    </location>
    <ligand>
        <name>NADP(+)</name>
        <dbReference type="ChEBI" id="CHEBI:58349"/>
    </ligand>
</feature>
<feature type="binding site" evidence="8">
    <location>
        <position position="217"/>
    </location>
    <ligand>
        <name>NADP(+)</name>
        <dbReference type="ChEBI" id="CHEBI:58349"/>
    </ligand>
</feature>
<dbReference type="Pfam" id="PF08501">
    <property type="entry name" value="Shikimate_dh_N"/>
    <property type="match status" value="1"/>
</dbReference>
<evidence type="ECO:0000256" key="2">
    <source>
        <dbReference type="ARBA" id="ARBA00012962"/>
    </source>
</evidence>